<accession>A0A481YXR0</accession>
<protein>
    <submittedName>
        <fullName evidence="1">Uncharacterized protein</fullName>
    </submittedName>
</protein>
<dbReference type="EMBL" id="MK500373">
    <property type="protein sequence ID" value="QBK88043.1"/>
    <property type="molecule type" value="Genomic_DNA"/>
</dbReference>
<reference evidence="1" key="1">
    <citation type="journal article" date="2019" name="MBio">
        <title>Virus Genomes from Deep Sea Sediments Expand the Ocean Megavirome and Support Independent Origins of Viral Gigantism.</title>
        <authorList>
            <person name="Backstrom D."/>
            <person name="Yutin N."/>
            <person name="Jorgensen S.L."/>
            <person name="Dharamshi J."/>
            <person name="Homa F."/>
            <person name="Zaremba-Niedwiedzka K."/>
            <person name="Spang A."/>
            <person name="Wolf Y.I."/>
            <person name="Koonin E.V."/>
            <person name="Ettema T.J."/>
        </authorList>
    </citation>
    <scope>NUCLEOTIDE SEQUENCE</scope>
</reference>
<gene>
    <name evidence="1" type="ORF">LCMAC202_04050</name>
</gene>
<proteinExistence type="predicted"/>
<name>A0A481YXR0_9VIRU</name>
<organism evidence="1">
    <name type="scientific">Marseillevirus LCMAC202</name>
    <dbReference type="NCBI Taxonomy" id="2506606"/>
    <lineage>
        <taxon>Viruses</taxon>
        <taxon>Varidnaviria</taxon>
        <taxon>Bamfordvirae</taxon>
        <taxon>Nucleocytoviricota</taxon>
        <taxon>Megaviricetes</taxon>
        <taxon>Pimascovirales</taxon>
        <taxon>Pimascovirales incertae sedis</taxon>
        <taxon>Marseilleviridae</taxon>
    </lineage>
</organism>
<evidence type="ECO:0000313" key="1">
    <source>
        <dbReference type="EMBL" id="QBK88043.1"/>
    </source>
</evidence>
<sequence>MNLENFIEEYVEIMVEIEKECWVCIIAIDHNKNTPCIYDFVTTDEIEGLVKKFDGKYYMSTDFDSEDEDEDEDDGTFHSCGFLQYEYKIYKIPISKYKKLEKTYIHMRICTGRYTDKAFLLFIKKERGTLALDITNALINAW</sequence>